<dbReference type="InterPro" id="IPR001878">
    <property type="entry name" value="Znf_CCHC"/>
</dbReference>
<dbReference type="Ensembl" id="ENSFCTT00005086741.1">
    <property type="protein sequence ID" value="ENSFCTP00005058810.1"/>
    <property type="gene ID" value="ENSFCTG00005031164.1"/>
</dbReference>
<protein>
    <recommendedName>
        <fullName evidence="1 8">Cleavage and polyadenylation specificity factor subunit 4</fullName>
        <shortName evidence="8">CPSF 30 kDa subunit</shortName>
    </recommendedName>
    <alternativeName>
        <fullName evidence="8">Cleavage and polyadenylation specificity factor 30 kDa subunit</fullName>
    </alternativeName>
</protein>
<dbReference type="PANTHER" id="PTHR23102">
    <property type="entry name" value="CLEAVAGE AND POLYADENYLATION SPECIFICITY FACTOR SUBUNIT 4-RELATED"/>
    <property type="match status" value="1"/>
</dbReference>
<keyword evidence="8" id="KW-0507">mRNA processing</keyword>
<keyword evidence="6 8" id="KW-0694">RNA-binding</keyword>
<evidence type="ECO:0000256" key="9">
    <source>
        <dbReference type="SAM" id="MobiDB-lite"/>
    </source>
</evidence>
<feature type="zinc finger region" description="C3H1-type" evidence="7">
    <location>
        <begin position="169"/>
        <end position="191"/>
    </location>
</feature>
<evidence type="ECO:0000256" key="2">
    <source>
        <dbReference type="ARBA" id="ARBA00022723"/>
    </source>
</evidence>
<dbReference type="Gene3D" id="4.10.1000.10">
    <property type="entry name" value="Zinc finger, CCCH-type"/>
    <property type="match status" value="2"/>
</dbReference>
<feature type="domain" description="C3H1-type" evidence="10">
    <location>
        <begin position="169"/>
        <end position="191"/>
    </location>
</feature>
<evidence type="ECO:0000256" key="1">
    <source>
        <dbReference type="ARBA" id="ARBA00016264"/>
    </source>
</evidence>
<name>A0ABI8AHN1_FELCA</name>
<dbReference type="InterPro" id="IPR000571">
    <property type="entry name" value="Znf_CCCH"/>
</dbReference>
<reference evidence="12" key="3">
    <citation type="submission" date="2025-09" db="UniProtKB">
        <authorList>
            <consortium name="Ensembl"/>
        </authorList>
    </citation>
    <scope>IDENTIFICATION</scope>
    <source>
        <strain evidence="12">breed Abyssinian</strain>
    </source>
</reference>
<dbReference type="SUPFAM" id="SSF57756">
    <property type="entry name" value="Retrovirus zinc finger-like domains"/>
    <property type="match status" value="1"/>
</dbReference>
<dbReference type="InterPro" id="IPR036875">
    <property type="entry name" value="Znf_CCHC_sf"/>
</dbReference>
<feature type="domain" description="C3H1-type" evidence="10">
    <location>
        <begin position="84"/>
        <end position="111"/>
    </location>
</feature>
<evidence type="ECO:0000259" key="11">
    <source>
        <dbReference type="PROSITE" id="PS50158"/>
    </source>
</evidence>
<keyword evidence="13" id="KW-1185">Reference proteome</keyword>
<evidence type="ECO:0000256" key="4">
    <source>
        <dbReference type="ARBA" id="ARBA00022771"/>
    </source>
</evidence>
<evidence type="ECO:0000256" key="7">
    <source>
        <dbReference type="PROSITE-ProRule" id="PRU00723"/>
    </source>
</evidence>
<dbReference type="SMART" id="SM00356">
    <property type="entry name" value="ZnF_C3H1"/>
    <property type="match status" value="5"/>
</dbReference>
<keyword evidence="2 7" id="KW-0479">Metal-binding</keyword>
<feature type="zinc finger region" description="C3H1-type" evidence="7">
    <location>
        <begin position="140"/>
        <end position="167"/>
    </location>
</feature>
<dbReference type="GeneTree" id="ENSGT00940000162882"/>
<dbReference type="Proteomes" id="UP000823872">
    <property type="component" value="Chromosome E1"/>
</dbReference>
<evidence type="ECO:0000256" key="5">
    <source>
        <dbReference type="ARBA" id="ARBA00022833"/>
    </source>
</evidence>
<dbReference type="Gene3D" id="4.10.60.10">
    <property type="entry name" value="Zinc finger, CCHC-type"/>
    <property type="match status" value="1"/>
</dbReference>
<sequence length="397" mass="45039">MSYIGCTCRGLSRFGRLGRRWKMQEIIAGLEQFTFTFEKDVEMQKGTGLLPFQGMDKSGSAVCNFFAKGLCEKGKLCPLRHNRGEKMVVCKHWLRGLCKKGDQCNFLHQYDVTRMPECYFYSKFGDCNNKECPFLHVKPAFKTRDCPWYDQGFCKDGPLCKHRHVRKIMCANYFVGFCPEGPRCQFAHPKMNLLFNPSFTKLVNWPRGSAPPARAWEPRRPPSPPEGPLLPAQRPQQHLVSYHLGLRAPEPGPCYRCRKPGHYASKCRKTPTAARNTTGLEARNLWQDELAIKRGSRMYINSEPKPVGTAAPVCAAPAPATRPAWAARGSSRARGLTCCCKLVIKLHGFLWHDSCFPVPAYLNLRLDPVHARCEELWGGRRYTPVLSWGGRGVTWTI</sequence>
<evidence type="ECO:0000313" key="13">
    <source>
        <dbReference type="Proteomes" id="UP000823872"/>
    </source>
</evidence>
<dbReference type="SMART" id="SM00343">
    <property type="entry name" value="ZnF_C2HC"/>
    <property type="match status" value="1"/>
</dbReference>
<keyword evidence="8" id="KW-0539">Nucleus</keyword>
<evidence type="ECO:0000313" key="12">
    <source>
        <dbReference type="Ensembl" id="ENSFCTP00005058810.1"/>
    </source>
</evidence>
<feature type="domain" description="C3H1-type" evidence="10">
    <location>
        <begin position="113"/>
        <end position="139"/>
    </location>
</feature>
<evidence type="ECO:0000259" key="10">
    <source>
        <dbReference type="PROSITE" id="PS50103"/>
    </source>
</evidence>
<dbReference type="InterPro" id="IPR036855">
    <property type="entry name" value="Znf_CCCH_sf"/>
</dbReference>
<dbReference type="PANTHER" id="PTHR23102:SF19">
    <property type="entry name" value="CLEAVAGE AND POLYADENYLATION SPECIFICITY FACTOR SUBUNIT 4-LIKE PROTEIN-RELATED"/>
    <property type="match status" value="1"/>
</dbReference>
<feature type="domain" description="C3H1-type" evidence="10">
    <location>
        <begin position="57"/>
        <end position="81"/>
    </location>
</feature>
<feature type="domain" description="C3H1-type" evidence="10">
    <location>
        <begin position="140"/>
        <end position="167"/>
    </location>
</feature>
<feature type="zinc finger region" description="C3H1-type" evidence="7">
    <location>
        <begin position="84"/>
        <end position="111"/>
    </location>
</feature>
<keyword evidence="5 7" id="KW-0862">Zinc</keyword>
<comment type="similarity">
    <text evidence="8">Belongs to the CPSF4/YTH1 family.</text>
</comment>
<dbReference type="PROSITE" id="PS50158">
    <property type="entry name" value="ZF_CCHC"/>
    <property type="match status" value="1"/>
</dbReference>
<comment type="subcellular location">
    <subcellularLocation>
        <location evidence="8">Nucleus</location>
    </subcellularLocation>
</comment>
<organism evidence="12 13">
    <name type="scientific">Felis catus</name>
    <name type="common">Cat</name>
    <name type="synonym">Felis silvestris catus</name>
    <dbReference type="NCBI Taxonomy" id="9685"/>
    <lineage>
        <taxon>Eukaryota</taxon>
        <taxon>Metazoa</taxon>
        <taxon>Chordata</taxon>
        <taxon>Craniata</taxon>
        <taxon>Vertebrata</taxon>
        <taxon>Euteleostomi</taxon>
        <taxon>Mammalia</taxon>
        <taxon>Eutheria</taxon>
        <taxon>Laurasiatheria</taxon>
        <taxon>Carnivora</taxon>
        <taxon>Feliformia</taxon>
        <taxon>Felidae</taxon>
        <taxon>Felinae</taxon>
        <taxon>Felis</taxon>
    </lineage>
</organism>
<evidence type="ECO:0000256" key="8">
    <source>
        <dbReference type="RuleBase" id="RU369008"/>
    </source>
</evidence>
<comment type="function">
    <text evidence="8">Component of the cleavage and polyadenylation specificity factor (CPSF) complex that play a key role in pre-mRNA 3'-end formation, recognizing the AAUAAA signal sequence and interacting with poly(A) polymerase and other factors to bring about cleavage and poly(A) addition. CPSF4 binds RNA polymers with a preference for poly(U).</text>
</comment>
<feature type="region of interest" description="Disordered" evidence="9">
    <location>
        <begin position="210"/>
        <end position="233"/>
    </location>
</feature>
<dbReference type="InterPro" id="IPR045348">
    <property type="entry name" value="CPSF4/Yth1"/>
</dbReference>
<feature type="domain" description="CCHC-type" evidence="11">
    <location>
        <begin position="254"/>
        <end position="269"/>
    </location>
</feature>
<dbReference type="PROSITE" id="PS50103">
    <property type="entry name" value="ZF_C3H1"/>
    <property type="match status" value="5"/>
</dbReference>
<dbReference type="SUPFAM" id="SSF90229">
    <property type="entry name" value="CCCH zinc finger"/>
    <property type="match status" value="2"/>
</dbReference>
<reference evidence="12" key="2">
    <citation type="submission" date="2025-08" db="UniProtKB">
        <authorList>
            <consortium name="Ensembl"/>
        </authorList>
    </citation>
    <scope>IDENTIFICATION</scope>
    <source>
        <strain evidence="12">breed Abyssinian</strain>
    </source>
</reference>
<accession>A0ABI8AHN1</accession>
<evidence type="ECO:0000256" key="6">
    <source>
        <dbReference type="ARBA" id="ARBA00022884"/>
    </source>
</evidence>
<proteinExistence type="inferred from homology"/>
<keyword evidence="3 8" id="KW-0677">Repeat</keyword>
<keyword evidence="4 7" id="KW-0863">Zinc-finger</keyword>
<feature type="zinc finger region" description="C3H1-type" evidence="7">
    <location>
        <begin position="113"/>
        <end position="139"/>
    </location>
</feature>
<feature type="zinc finger region" description="C3H1-type" evidence="7">
    <location>
        <begin position="57"/>
        <end position="81"/>
    </location>
</feature>
<dbReference type="Pfam" id="PF00642">
    <property type="entry name" value="zf-CCCH"/>
    <property type="match status" value="1"/>
</dbReference>
<comment type="subunit">
    <text evidence="8">Component of the cleavage and polyadenylation specificity factor (CPSF) complex.</text>
</comment>
<reference evidence="12 13" key="1">
    <citation type="submission" date="2021-02" db="EMBL/GenBank/DDBJ databases">
        <title>Safari Cat Assemblies.</title>
        <authorList>
            <person name="Bredemeyer K.R."/>
            <person name="Murphy W.J."/>
        </authorList>
    </citation>
    <scope>NUCLEOTIDE SEQUENCE [LARGE SCALE GENOMIC DNA]</scope>
</reference>
<evidence type="ECO:0000256" key="3">
    <source>
        <dbReference type="ARBA" id="ARBA00022737"/>
    </source>
</evidence>